<reference evidence="2 3" key="1">
    <citation type="submission" date="2024-03" db="EMBL/GenBank/DDBJ databases">
        <title>Human intestinal bacterial collection.</title>
        <authorList>
            <person name="Pauvert C."/>
            <person name="Hitch T.C.A."/>
            <person name="Clavel T."/>
        </authorList>
    </citation>
    <scope>NUCLEOTIDE SEQUENCE [LARGE SCALE GENOMIC DNA]</scope>
    <source>
        <strain evidence="2 3">CLA-AP-H18</strain>
    </source>
</reference>
<dbReference type="SUPFAM" id="SSF52058">
    <property type="entry name" value="L domain-like"/>
    <property type="match status" value="2"/>
</dbReference>
<proteinExistence type="predicted"/>
<name>A0ABV1HS50_9FIRM</name>
<dbReference type="PANTHER" id="PTHR45661">
    <property type="entry name" value="SURFACE ANTIGEN"/>
    <property type="match status" value="1"/>
</dbReference>
<dbReference type="InterPro" id="IPR026906">
    <property type="entry name" value="LRR_5"/>
</dbReference>
<dbReference type="Pfam" id="PF13306">
    <property type="entry name" value="LRR_5"/>
    <property type="match status" value="5"/>
</dbReference>
<keyword evidence="1" id="KW-0732">Signal</keyword>
<dbReference type="RefSeq" id="WP_368001486.1">
    <property type="nucleotide sequence ID" value="NZ_JBBMFI010000006.1"/>
</dbReference>
<accession>A0ABV1HS50</accession>
<dbReference type="InterPro" id="IPR053139">
    <property type="entry name" value="Surface_bspA-like"/>
</dbReference>
<evidence type="ECO:0000313" key="3">
    <source>
        <dbReference type="Proteomes" id="UP001478133"/>
    </source>
</evidence>
<comment type="caution">
    <text evidence="2">The sequence shown here is derived from an EMBL/GenBank/DDBJ whole genome shotgun (WGS) entry which is preliminary data.</text>
</comment>
<dbReference type="Gene3D" id="3.80.10.10">
    <property type="entry name" value="Ribonuclease Inhibitor"/>
    <property type="match status" value="3"/>
</dbReference>
<protein>
    <submittedName>
        <fullName evidence="2">Leucine-rich repeat domain-containing protein</fullName>
    </submittedName>
</protein>
<feature type="chain" id="PRO_5045453522" evidence="1">
    <location>
        <begin position="25"/>
        <end position="600"/>
    </location>
</feature>
<keyword evidence="3" id="KW-1185">Reference proteome</keyword>
<evidence type="ECO:0000313" key="2">
    <source>
        <dbReference type="EMBL" id="MEQ2565149.1"/>
    </source>
</evidence>
<feature type="signal peptide" evidence="1">
    <location>
        <begin position="1"/>
        <end position="24"/>
    </location>
</feature>
<dbReference type="PANTHER" id="PTHR45661:SF3">
    <property type="entry name" value="IG-LIKE DOMAIN-CONTAINING PROTEIN"/>
    <property type="match status" value="1"/>
</dbReference>
<sequence length="600" mass="67419">MKKLFSLFLVFMLLVTVVPFNALADTDSAGITVGYDLGKNFQITYDKTSKTLTVQGKGCFGKLGFSEFDYYYGGNPMCWDWKEDCFPPLYHVENIVIGEGITAIGDYMFINFYKAKKITLPKSLKRIGKASFLNCLHLQKIIGGQNVTQIDGGAFLSCSDIKNISFPNLVKIDNSRVHVFSTMDEIDMDDGYYWKLDKSFSVGPFVHCRNLESIYIPKVKKLADRTFFDCPKLKTINKNNNLNNIIDMGVSVFYNCKSLKNISLPKIKAVKSSALIKKGDIGGIILPSGDLHCEGAFENCSSLEKINIPNVEVIGNNSFYNCKNLKSINKNNSLSKLTYLGLGVFAKCEKLEKISLPKVQQLKMTKYKASDLGYYNEQPTDFYYEGIGDLRSCDRVYGTFEGCTRLKSISAPNVKTVGARTFYSCKSLKKISLPKVTTLGSSAFFNCINLTSVNMPKLRNLQTTKWTQFKLLNEGTEDFPIKVKRKYYYRGTFEKCVKLKKITSSSLANVGKYDFKDCTRLESITLGKNLKSIGDSAFNNNRKLKSVSIKSTKLSKVGKSAFSKIYSKAKFTVPKSKLKKYKKLIKSNGKAPKNVKFIAK</sequence>
<dbReference type="Proteomes" id="UP001478133">
    <property type="component" value="Unassembled WGS sequence"/>
</dbReference>
<evidence type="ECO:0000256" key="1">
    <source>
        <dbReference type="SAM" id="SignalP"/>
    </source>
</evidence>
<dbReference type="InterPro" id="IPR032675">
    <property type="entry name" value="LRR_dom_sf"/>
</dbReference>
<organism evidence="2 3">
    <name type="scientific">Ruminococcoides intestinihominis</name>
    <dbReference type="NCBI Taxonomy" id="3133161"/>
    <lineage>
        <taxon>Bacteria</taxon>
        <taxon>Bacillati</taxon>
        <taxon>Bacillota</taxon>
        <taxon>Clostridia</taxon>
        <taxon>Eubacteriales</taxon>
        <taxon>Oscillospiraceae</taxon>
        <taxon>Ruminococcoides</taxon>
    </lineage>
</organism>
<dbReference type="EMBL" id="JBBMFI010000006">
    <property type="protein sequence ID" value="MEQ2565149.1"/>
    <property type="molecule type" value="Genomic_DNA"/>
</dbReference>
<gene>
    <name evidence="2" type="ORF">ABFO16_02730</name>
</gene>